<dbReference type="EMBL" id="JQAX01000002">
    <property type="protein sequence ID" value="KRN32501.1"/>
    <property type="molecule type" value="Genomic_DNA"/>
</dbReference>
<keyword evidence="3" id="KW-1185">Reference proteome</keyword>
<name>A0A0R2G2M1_9LACO</name>
<dbReference type="PATRIC" id="fig|1123500.6.peg.862"/>
<dbReference type="InterPro" id="IPR004676">
    <property type="entry name" value="Cd-R_transporter"/>
</dbReference>
<dbReference type="STRING" id="1123500.GCA_000420365_00565"/>
<protein>
    <recommendedName>
        <fullName evidence="4">Cadmium resistance transporter</fullName>
    </recommendedName>
</protein>
<evidence type="ECO:0000256" key="1">
    <source>
        <dbReference type="SAM" id="Phobius"/>
    </source>
</evidence>
<feature type="transmembrane region" description="Helical" evidence="1">
    <location>
        <begin position="6"/>
        <end position="27"/>
    </location>
</feature>
<dbReference type="OrthoDB" id="7995400at2"/>
<feature type="transmembrane region" description="Helical" evidence="1">
    <location>
        <begin position="134"/>
        <end position="155"/>
    </location>
</feature>
<reference evidence="2 3" key="1">
    <citation type="journal article" date="2015" name="Genome Announc.">
        <title>Expanding the biotechnology potential of lactobacilli through comparative genomics of 213 strains and associated genera.</title>
        <authorList>
            <person name="Sun Z."/>
            <person name="Harris H.M."/>
            <person name="McCann A."/>
            <person name="Guo C."/>
            <person name="Argimon S."/>
            <person name="Zhang W."/>
            <person name="Yang X."/>
            <person name="Jeffery I.B."/>
            <person name="Cooney J.C."/>
            <person name="Kagawa T.F."/>
            <person name="Liu W."/>
            <person name="Song Y."/>
            <person name="Salvetti E."/>
            <person name="Wrobel A."/>
            <person name="Rasinkangas P."/>
            <person name="Parkhill J."/>
            <person name="Rea M.C."/>
            <person name="O'Sullivan O."/>
            <person name="Ritari J."/>
            <person name="Douillard F.P."/>
            <person name="Paul Ross R."/>
            <person name="Yang R."/>
            <person name="Briner A.E."/>
            <person name="Felis G.E."/>
            <person name="de Vos W.M."/>
            <person name="Barrangou R."/>
            <person name="Klaenhammer T.R."/>
            <person name="Caufield P.W."/>
            <person name="Cui Y."/>
            <person name="Zhang H."/>
            <person name="O'Toole P.W."/>
        </authorList>
    </citation>
    <scope>NUCLEOTIDE SEQUENCE [LARGE SCALE GENOMIC DNA]</scope>
    <source>
        <strain evidence="2 3">DSM 20190</strain>
    </source>
</reference>
<accession>A0A0R2G2M1</accession>
<evidence type="ECO:0008006" key="4">
    <source>
        <dbReference type="Google" id="ProtNLM"/>
    </source>
</evidence>
<evidence type="ECO:0000313" key="2">
    <source>
        <dbReference type="EMBL" id="KRN32501.1"/>
    </source>
</evidence>
<feature type="transmembrane region" description="Helical" evidence="1">
    <location>
        <begin position="105"/>
        <end position="128"/>
    </location>
</feature>
<dbReference type="Pfam" id="PF03596">
    <property type="entry name" value="Cad"/>
    <property type="match status" value="1"/>
</dbReference>
<sequence>MGYLISALMAYVGSNLDDLVLVTLFYAQARTKKQKVNVVLAQFVVLTLVFVGSAFIAVALQQFHLSHLNLLGVIPLGLGLYSLAQYLRDREYRSTKSSESKINQVTFMEVFGITLANCGDNVGVYIPLFSNYSMSQLMVVVGMFIMLIFVWQLLGRWIADLPAVKQVILKYQSILMPTLLIILGIMILMG</sequence>
<dbReference type="AlphaFoldDB" id="A0A0R2G2M1"/>
<dbReference type="Proteomes" id="UP000051296">
    <property type="component" value="Unassembled WGS sequence"/>
</dbReference>
<feature type="transmembrane region" description="Helical" evidence="1">
    <location>
        <begin position="66"/>
        <end position="84"/>
    </location>
</feature>
<evidence type="ECO:0000313" key="3">
    <source>
        <dbReference type="Proteomes" id="UP000051296"/>
    </source>
</evidence>
<feature type="transmembrane region" description="Helical" evidence="1">
    <location>
        <begin position="167"/>
        <end position="189"/>
    </location>
</feature>
<keyword evidence="1" id="KW-1133">Transmembrane helix</keyword>
<keyword evidence="1" id="KW-0472">Membrane</keyword>
<proteinExistence type="predicted"/>
<organism evidence="2 3">
    <name type="scientific">Weissella halotolerans DSM 20190</name>
    <dbReference type="NCBI Taxonomy" id="1123500"/>
    <lineage>
        <taxon>Bacteria</taxon>
        <taxon>Bacillati</taxon>
        <taxon>Bacillota</taxon>
        <taxon>Bacilli</taxon>
        <taxon>Lactobacillales</taxon>
        <taxon>Lactobacillaceae</taxon>
        <taxon>Weissella</taxon>
    </lineage>
</organism>
<comment type="caution">
    <text evidence="2">The sequence shown here is derived from an EMBL/GenBank/DDBJ whole genome shotgun (WGS) entry which is preliminary data.</text>
</comment>
<keyword evidence="1" id="KW-0812">Transmembrane</keyword>
<feature type="transmembrane region" description="Helical" evidence="1">
    <location>
        <begin position="39"/>
        <end position="60"/>
    </location>
</feature>
<dbReference type="InParanoid" id="A0A0R2G2M1"/>
<dbReference type="eggNOG" id="COG4300">
    <property type="taxonomic scope" value="Bacteria"/>
</dbReference>
<gene>
    <name evidence="2" type="ORF">IV68_GL000856</name>
</gene>
<dbReference type="RefSeq" id="WP_022791350.1">
    <property type="nucleotide sequence ID" value="NZ_ATUU01000002.1"/>
</dbReference>